<comment type="similarity">
    <text evidence="1">Belongs to the bacterial solute-binding protein 5 family.</text>
</comment>
<dbReference type="InterPro" id="IPR000914">
    <property type="entry name" value="SBP_5_dom"/>
</dbReference>
<dbReference type="GO" id="GO:1904680">
    <property type="term" value="F:peptide transmembrane transporter activity"/>
    <property type="evidence" value="ECO:0007669"/>
    <property type="project" value="TreeGrafter"/>
</dbReference>
<dbReference type="Proteomes" id="UP000317648">
    <property type="component" value="Chromosome"/>
</dbReference>
<evidence type="ECO:0000256" key="4">
    <source>
        <dbReference type="SAM" id="MobiDB-lite"/>
    </source>
</evidence>
<evidence type="ECO:0000256" key="2">
    <source>
        <dbReference type="ARBA" id="ARBA00022448"/>
    </source>
</evidence>
<dbReference type="Gene3D" id="3.40.190.10">
    <property type="entry name" value="Periplasmic binding protein-like II"/>
    <property type="match status" value="1"/>
</dbReference>
<dbReference type="PROSITE" id="PS51257">
    <property type="entry name" value="PROKAR_LIPOPROTEIN"/>
    <property type="match status" value="1"/>
</dbReference>
<protein>
    <submittedName>
        <fullName evidence="7">Oligopeptide-binding protein AppA</fullName>
    </submittedName>
</protein>
<feature type="region of interest" description="Disordered" evidence="4">
    <location>
        <begin position="33"/>
        <end position="78"/>
    </location>
</feature>
<feature type="signal peptide" evidence="5">
    <location>
        <begin position="1"/>
        <end position="28"/>
    </location>
</feature>
<dbReference type="PANTHER" id="PTHR30290:SF9">
    <property type="entry name" value="OLIGOPEPTIDE-BINDING PROTEIN APPA"/>
    <property type="match status" value="1"/>
</dbReference>
<dbReference type="RefSeq" id="WP_145056689.1">
    <property type="nucleotide sequence ID" value="NZ_CP036433.1"/>
</dbReference>
<dbReference type="Gene3D" id="3.90.76.10">
    <property type="entry name" value="Dipeptide-binding Protein, Domain 1"/>
    <property type="match status" value="1"/>
</dbReference>
<dbReference type="EMBL" id="CP036433">
    <property type="protein sequence ID" value="QDU97900.1"/>
    <property type="molecule type" value="Genomic_DNA"/>
</dbReference>
<dbReference type="KEGG" id="lcre:Pla8534_57580"/>
<dbReference type="InterPro" id="IPR039424">
    <property type="entry name" value="SBP_5"/>
</dbReference>
<gene>
    <name evidence="7" type="primary">appA</name>
    <name evidence="7" type="ORF">Pla8534_57580</name>
</gene>
<dbReference type="GO" id="GO:0043190">
    <property type="term" value="C:ATP-binding cassette (ABC) transporter complex"/>
    <property type="evidence" value="ECO:0007669"/>
    <property type="project" value="InterPro"/>
</dbReference>
<dbReference type="AlphaFoldDB" id="A0A518E1D0"/>
<dbReference type="OrthoDB" id="48318at2"/>
<keyword evidence="3 5" id="KW-0732">Signal</keyword>
<dbReference type="GO" id="GO:0015833">
    <property type="term" value="P:peptide transport"/>
    <property type="evidence" value="ECO:0007669"/>
    <property type="project" value="TreeGrafter"/>
</dbReference>
<dbReference type="GO" id="GO:0030288">
    <property type="term" value="C:outer membrane-bounded periplasmic space"/>
    <property type="evidence" value="ECO:0007669"/>
    <property type="project" value="UniProtKB-ARBA"/>
</dbReference>
<evidence type="ECO:0000256" key="5">
    <source>
        <dbReference type="SAM" id="SignalP"/>
    </source>
</evidence>
<dbReference type="Gene3D" id="3.10.105.10">
    <property type="entry name" value="Dipeptide-binding Protein, Domain 3"/>
    <property type="match status" value="1"/>
</dbReference>
<feature type="domain" description="Solute-binding protein family 5" evidence="6">
    <location>
        <begin position="132"/>
        <end position="538"/>
    </location>
</feature>
<evidence type="ECO:0000313" key="7">
    <source>
        <dbReference type="EMBL" id="QDU97900.1"/>
    </source>
</evidence>
<evidence type="ECO:0000256" key="3">
    <source>
        <dbReference type="ARBA" id="ARBA00022729"/>
    </source>
</evidence>
<feature type="chain" id="PRO_5021904707" evidence="5">
    <location>
        <begin position="29"/>
        <end position="636"/>
    </location>
</feature>
<evidence type="ECO:0000259" key="6">
    <source>
        <dbReference type="Pfam" id="PF00496"/>
    </source>
</evidence>
<name>A0A518E1D0_9BACT</name>
<accession>A0A518E1D0</accession>
<evidence type="ECO:0000313" key="8">
    <source>
        <dbReference type="Proteomes" id="UP000317648"/>
    </source>
</evidence>
<keyword evidence="2" id="KW-0813">Transport</keyword>
<reference evidence="7 8" key="1">
    <citation type="submission" date="2019-02" db="EMBL/GenBank/DDBJ databases">
        <title>Deep-cultivation of Planctomycetes and their phenomic and genomic characterization uncovers novel biology.</title>
        <authorList>
            <person name="Wiegand S."/>
            <person name="Jogler M."/>
            <person name="Boedeker C."/>
            <person name="Pinto D."/>
            <person name="Vollmers J."/>
            <person name="Rivas-Marin E."/>
            <person name="Kohn T."/>
            <person name="Peeters S.H."/>
            <person name="Heuer A."/>
            <person name="Rast P."/>
            <person name="Oberbeckmann S."/>
            <person name="Bunk B."/>
            <person name="Jeske O."/>
            <person name="Meyerdierks A."/>
            <person name="Storesund J.E."/>
            <person name="Kallscheuer N."/>
            <person name="Luecker S."/>
            <person name="Lage O.M."/>
            <person name="Pohl T."/>
            <person name="Merkel B.J."/>
            <person name="Hornburger P."/>
            <person name="Mueller R.-W."/>
            <person name="Bruemmer F."/>
            <person name="Labrenz M."/>
            <person name="Spormann A.M."/>
            <person name="Op den Camp H."/>
            <person name="Overmann J."/>
            <person name="Amann R."/>
            <person name="Jetten M.S.M."/>
            <person name="Mascher T."/>
            <person name="Medema M.H."/>
            <person name="Devos D.P."/>
            <person name="Kaster A.-K."/>
            <person name="Ovreas L."/>
            <person name="Rohde M."/>
            <person name="Galperin M.Y."/>
            <person name="Jogler C."/>
        </authorList>
    </citation>
    <scope>NUCLEOTIDE SEQUENCE [LARGE SCALE GENOMIC DNA]</scope>
    <source>
        <strain evidence="7 8">Pla85_3_4</strain>
    </source>
</reference>
<evidence type="ECO:0000256" key="1">
    <source>
        <dbReference type="ARBA" id="ARBA00005695"/>
    </source>
</evidence>
<keyword evidence="8" id="KW-1185">Reference proteome</keyword>
<dbReference type="Pfam" id="PF00496">
    <property type="entry name" value="SBP_bac_5"/>
    <property type="match status" value="1"/>
</dbReference>
<dbReference type="PIRSF" id="PIRSF002741">
    <property type="entry name" value="MppA"/>
    <property type="match status" value="1"/>
</dbReference>
<dbReference type="PANTHER" id="PTHR30290">
    <property type="entry name" value="PERIPLASMIC BINDING COMPONENT OF ABC TRANSPORTER"/>
    <property type="match status" value="1"/>
</dbReference>
<organism evidence="7 8">
    <name type="scientific">Lignipirellula cremea</name>
    <dbReference type="NCBI Taxonomy" id="2528010"/>
    <lineage>
        <taxon>Bacteria</taxon>
        <taxon>Pseudomonadati</taxon>
        <taxon>Planctomycetota</taxon>
        <taxon>Planctomycetia</taxon>
        <taxon>Pirellulales</taxon>
        <taxon>Pirellulaceae</taxon>
        <taxon>Lignipirellula</taxon>
    </lineage>
</organism>
<dbReference type="InterPro" id="IPR030678">
    <property type="entry name" value="Peptide/Ni-bd"/>
</dbReference>
<proteinExistence type="inferred from homology"/>
<dbReference type="SUPFAM" id="SSF53850">
    <property type="entry name" value="Periplasmic binding protein-like II"/>
    <property type="match status" value="1"/>
</dbReference>
<feature type="compositionally biased region" description="Low complexity" evidence="4">
    <location>
        <begin position="36"/>
        <end position="74"/>
    </location>
</feature>
<sequence precursor="true">MFSRMTLVARTFAVLAAATMLITGIGCGGNSGSGTGSTTPTPGGSTASSSSGTDTPAGTETSTGAATSDTTAEAPPESKYKIHETDVLLLSYPDDPNTINLLTSNDSVSTAFQRFVYETFATQDMSDPKVWEPRLAESWEFDEENLEYTFHLRKGVLWHPITYPDGTVVKDVEFTAADVEFSFDCLMNKFVEAAPLRSYYTDPDPETGEQIPRITMTVVDDYTVKVKWAKPYMMADEFTLGSLPILPQHVYSLDEGRQLISLDFTSKEFGDAFNQHWANLTMCGTGPLIFGTWDKGEQVTLRRNDQYWGDEFPFSEVVYQYITNEETLRQKGLQGKLDWTSFRQVDHYVAAKEHPNVKDGKVKLVDYPTTGYRFMGYNQEREIFRDKKVRWAMSHATPVDQIIRDIYQGYAQRVTGPFAPSSPFYDKSLQPVEFNIEKAKQLMREAGWEDTNANGVVDKEINGKRVEFEFDLMIFADSQTYASIGQLIQSEFRKIGIKVQITPAKWALMLEKLNAKEFDATILGWAANWRSDPYQIWHGSQADVEKSSNNIGYRNPKVDKLIEELQVTVNEKKQIELYQQIHQLIYEDQPYTFLYSDDGLAAYDGRLEDVRTYEGLRPFIDMSEWRSSQPRLSTGE</sequence>